<dbReference type="EMBL" id="JAYWLC010000007">
    <property type="protein sequence ID" value="MER5172257.1"/>
    <property type="molecule type" value="Genomic_DNA"/>
</dbReference>
<reference evidence="2 3" key="2">
    <citation type="submission" date="2024-06" db="EMBL/GenBank/DDBJ databases">
        <title>Thioclava kandeliae sp. nov. from a rhizosphere soil sample of Kandelia candel in a mangrove.</title>
        <authorList>
            <person name="Mu T."/>
        </authorList>
    </citation>
    <scope>NUCLEOTIDE SEQUENCE [LARGE SCALE GENOMIC DNA]</scope>
    <source>
        <strain evidence="2 3">CPCC 100088</strain>
    </source>
</reference>
<comment type="caution">
    <text evidence="2">The sequence shown here is derived from an EMBL/GenBank/DDBJ whole genome shotgun (WGS) entry which is preliminary data.</text>
</comment>
<feature type="compositionally biased region" description="Low complexity" evidence="1">
    <location>
        <begin position="888"/>
        <end position="907"/>
    </location>
</feature>
<evidence type="ECO:0000313" key="2">
    <source>
        <dbReference type="EMBL" id="MER5172257.1"/>
    </source>
</evidence>
<feature type="region of interest" description="Disordered" evidence="1">
    <location>
        <begin position="324"/>
        <end position="363"/>
    </location>
</feature>
<feature type="compositionally biased region" description="Low complexity" evidence="1">
    <location>
        <begin position="973"/>
        <end position="985"/>
    </location>
</feature>
<proteinExistence type="predicted"/>
<feature type="compositionally biased region" description="Polar residues" evidence="1">
    <location>
        <begin position="840"/>
        <end position="864"/>
    </location>
</feature>
<name>A0ABV1SH72_9RHOB</name>
<feature type="compositionally biased region" description="Basic and acidic residues" evidence="1">
    <location>
        <begin position="512"/>
        <end position="536"/>
    </location>
</feature>
<feature type="compositionally biased region" description="Pro residues" evidence="1">
    <location>
        <begin position="718"/>
        <end position="727"/>
    </location>
</feature>
<accession>A0ABV1SH72</accession>
<organism evidence="2 3">
    <name type="scientific">Thioclava kandeliae</name>
    <dbReference type="NCBI Taxonomy" id="3070818"/>
    <lineage>
        <taxon>Bacteria</taxon>
        <taxon>Pseudomonadati</taxon>
        <taxon>Pseudomonadota</taxon>
        <taxon>Alphaproteobacteria</taxon>
        <taxon>Rhodobacterales</taxon>
        <taxon>Paracoccaceae</taxon>
        <taxon>Thioclava</taxon>
    </lineage>
</organism>
<feature type="region of interest" description="Disordered" evidence="1">
    <location>
        <begin position="375"/>
        <end position="592"/>
    </location>
</feature>
<protein>
    <recommendedName>
        <fullName evidence="4">Translation initiation factor 2</fullName>
    </recommendedName>
</protein>
<dbReference type="Proteomes" id="UP001438953">
    <property type="component" value="Unassembled WGS sequence"/>
</dbReference>
<dbReference type="InterPro" id="IPR043129">
    <property type="entry name" value="ATPase_NBD"/>
</dbReference>
<feature type="compositionally biased region" description="Low complexity" evidence="1">
    <location>
        <begin position="477"/>
        <end position="491"/>
    </location>
</feature>
<dbReference type="RefSeq" id="WP_350937005.1">
    <property type="nucleotide sequence ID" value="NZ_JAYWLC010000007.1"/>
</dbReference>
<reference evidence="2 3" key="1">
    <citation type="submission" date="2024-01" db="EMBL/GenBank/DDBJ databases">
        <authorList>
            <person name="Deng Y."/>
            <person name="Su J."/>
        </authorList>
    </citation>
    <scope>NUCLEOTIDE SEQUENCE [LARGE SCALE GENOMIC DNA]</scope>
    <source>
        <strain evidence="2 3">CPCC 100088</strain>
    </source>
</reference>
<feature type="region of interest" description="Disordered" evidence="1">
    <location>
        <begin position="823"/>
        <end position="919"/>
    </location>
</feature>
<evidence type="ECO:0000313" key="3">
    <source>
        <dbReference type="Proteomes" id="UP001438953"/>
    </source>
</evidence>
<feature type="region of interest" description="Disordered" evidence="1">
    <location>
        <begin position="621"/>
        <end position="742"/>
    </location>
</feature>
<feature type="compositionally biased region" description="Basic and acidic residues" evidence="1">
    <location>
        <begin position="456"/>
        <end position="473"/>
    </location>
</feature>
<keyword evidence="3" id="KW-1185">Reference proteome</keyword>
<gene>
    <name evidence="2" type="ORF">VSX56_10770</name>
</gene>
<feature type="compositionally biased region" description="Low complexity" evidence="1">
    <location>
        <begin position="642"/>
        <end position="697"/>
    </location>
</feature>
<dbReference type="SUPFAM" id="SSF53067">
    <property type="entry name" value="Actin-like ATPase domain"/>
    <property type="match status" value="1"/>
</dbReference>
<feature type="compositionally biased region" description="Low complexity" evidence="1">
    <location>
        <begin position="937"/>
        <end position="964"/>
    </location>
</feature>
<feature type="region of interest" description="Disordered" evidence="1">
    <location>
        <begin position="937"/>
        <end position="985"/>
    </location>
</feature>
<evidence type="ECO:0000256" key="1">
    <source>
        <dbReference type="SAM" id="MobiDB-lite"/>
    </source>
</evidence>
<feature type="compositionally biased region" description="Polar residues" evidence="1">
    <location>
        <begin position="437"/>
        <end position="446"/>
    </location>
</feature>
<evidence type="ECO:0008006" key="4">
    <source>
        <dbReference type="Google" id="ProtNLM"/>
    </source>
</evidence>
<sequence>MKPQFALNFADETVSLLARHSYGWMAHGQVRLDDEAGLEAGMAALRAKVIELGGAEFATKLVIPASQILYTAVHAPGPTIAERRRQIEAALVGMTPYPVEDLVFDWSGPGKTVHVAVIARDTLREAEDFAESHGMRPVSFVALPQGEEFMGEPWFGLTTYAPEYLAQGDYVQPDHKAIVICTPEEGAAAIAAAQAASEAAEAEARAAEAARVEEERLEYERLEAERLEQERLEHERIEAERLEQERLEHERLEAERLEQERLERERLEAERLEQERLERERLEAERLEQERLERERLEAERLEQERLEREEAEQEAARATYARSAQDYEPAEAEPAQSYGAPAAYDTGRYVMDPPQWQDEIDDMPEDMHDTLHARTPRSSLAEELAVYGQEPSEEERREAEYGSDFGAESGPYTEDEFAESPQAASATIGAADRASAQAQSWQNGGSDRISIPESDLDRLRAEFGVERPEDMPGKNASLAAQKADAEQAAATPKLSGARRDLPAIGKGPALHAERGNEKEPTARSTPERKAGELRKPVIAPVTEGPPLSRKPVAAEDATNPQGRVSITARVSRAADEEDDAPAGDLSERIGGKPKYLGLMLTGVLILVLAILAMLMGNGSESEDLPAAQEQSALSPDAARTESAQTDSAQADAGQADAGQADTAQTDTTQTESPTATEPATAEATASDTASATAEAQPVAATGSVDMLDTPAKRDPEPTVPDAPPPYNQLARIQPDGTVTPTTEGVLMPGNYMLVAGEPPKTPRARPQDVAFAYTEATGKPMPYQAPSLKGKTPRLRPESVVKAAEAAANAPIPVAAALPETQGPAAKPAAKPEEPQAATQSAQTDNVTEAAPQTSDPRLSSASPLRARPATVASAAQAEAERRAAEQEAAAQAAAAQATATDQAVTVSRRPLGRPQNFSNAVQSALAAAMASTPVAAAPAPAPRQTARTATPAPQPQRQSQPEAEADDEPEASSAPTLPTSASVAKAATSDNAIKLNQVNLIGVYGGTTSRRALLRMPNGRFVKVQIGDKFDGGRITAINDNSLTYQKGSRAYRINLIDG</sequence>